<dbReference type="Gene3D" id="3.40.47.10">
    <property type="match status" value="1"/>
</dbReference>
<sequence length="2543" mass="276599">MRAHGNRDVRNNSQTDSVDDMSAPKTEPLAVIGMACRFAGDATNPQNLWELVSQGRDAWSAVPPDRFNQAAFYHPQSDRLSTLSMKGGFFLRDDPGAFDPSFFNLSAEVAAAMDPQIRIQLEVVYEALESAGLSLSSVAGSKTSVFTGSFTKDYHDLQLRDPLNMSRAFVTGNYAAMLANRVSHFFDLKGPSVAVDTGCSTSLMGLHLAAQSLRGGESDCAIVGRACLNLNPDAFANLSTLQTCGPDGKCYAFDARAQGYGRGDGIAAVIVKRLSAAVHDGDSVLAVVRETASNQDGSTPTITAPCADAQRKLIEACYASAGLDPLETTLVEAHGTGTRVGDPAEARAIGQAMGRGRAKPLYMASIKTNLGHTEAASGLAALIKVVLALRHRQIPPSLNFEKGNPEIGFEALRLTVPTRLEPWASKGPLRASINNFGYGGTNTHAIVEEAPLTTASTADLGQVSSRHLFLISAHNKSTTQKMAANLKDYIESSKDQVTDPSGFRNLAFTLNERRTRFPWTFAVSAYNSEELAEALSEGSVLPSQRNEKMPRLGFVFNGQGAQWYAMGRELSVIYPAYRETIAECDQIIQSFGSRWSLIEELARAKEDSHVDRVEFSMPLSCAVQLALVKLLRTFGVVPAAVTGHSSGEIAAAFAVGALSLREAMACTYYRGLVTARHLASGAKQPAGGMLAVGMSSVEAQPYVDAITTGKVVIACENSPSSVTLSGDLTGIEELETRFSSENIFARKLVVQTAFHSHHMLPLEKHYSESLRAHLTNKERKFNQDTLFVSPVTGTRIEDANDIGSEHWVRNMTSSVLFADSFRNMVVTEHPDGKTVQNVDLVIEVGPHSTLAGPIRQTLQNVPSLKGLSVAYGSCLERSRDAVLTIQTLAGLLACKGYPIVTPRVNAHEGQPGLRLIPDLPSYPWNHTQRFWHESRISSEHRFRQHPHHDLLGVRLTGTSDQFPIWRHIIHTDELPWVRDHVVQGDIVYPGSGYIAMALEAIRQFHPSPSTIQWYLLEEVEFLRSTIIPENNEGVEIQLFLELVNGKALDDKKLVFHVHSCLPDGSWTEAARGTIAVGDSSAKPGLASRSTQDFDMPPECTKTVTPKEFYKSLASKDVRHGQSFQGVVDIRVAKNQSLTMLAIPNAAASMPYNWQQPHVVHPTTLDTVFQAAYTTLSAKARMVCGTSVPRSIKSIYISSGIPTEPGSQLGVSSHLQGYHRQGFNVSSSVQDFQSEKPLVMALDTMKFQSIGDVDQTKVNEENSICAFEEWVPSFQLNEPLELFGAQLRRSAKPEEIAASRDLTRAAYYFIADAMAALTPEDIAQLEWYHQSLLRWMQLQLQLASEDKLGPRSAKWARATPGAKAALVDRVASASTNGALTVRVGQNLLAILRHEVAPLEVMLEGGLLYQFYREMLHFTESTGQLAQVAKAITREQPRARILEIGAGTGGCTGPVLAALGGDGATPASFSRYDFTDISSGFFQPARDRFAAWGDLVTYQALNIENDPAEQGFVQKYDLIIAAQVLHATKSMSATMRNVRKLLKDGGRLLLVETTRDTVDGHLIFGTLPGWWLSEEPERQYSPNMPLETWAPTLKGAGFTGIDMHVWDCEDEEHRAMSVIVSTAVPEAPPKYESEVSLVFDPAEVPIQWQYDLAQKIESITGSTPIMTDAKSPDVQDKLCIFLSGLNGSPQKFDEQHFDSIKALATRSKGLLWVTTGSSVDCLIPENALHKGFLRTCRVEDQSKKYVSLDLDPSDSKWSAGSLSTIAKVFASVFNDASEAASDFEFAERRGNILLPRIVRDDIENEALVNDLKKTELQPFVQSESGGRVLKLEVAKPGLLDSIVFDDDEDFEQPLPEGWVEVEPQAYGINFRDIMSAMGQLDEKQELGVENAGIVTRVGPNHGDHIQPGMRVISLTPHGHISARVRVPWHNVVPMPDNMGFPEAASVAAVFATAYYSMFNAGQLERGDTVLVHAAAGGVGQACIILAQWKGVRVFATVGTAEKREFLMNTYGLCSEDIFSSRDDSFTGGVLAATDQQGVDVVINSLAGPLLSATWNIVAQHGRFIEIGKKDIHRNKALDMHPFRKAVSFIAVDLVQLCDTRSHVVQRLLVTVMGLLRSNAIPNISPVSTYPISEIGRAFRTMQAGKHIGKIVVVPGSGDLVKTTSFNKTARLSASASYLIIGGLGGIGRAYAQWMIDHGAKNLVLLSRNAASSVHSATIEKELSVGGANVTLRNCDASEMESLKAVLDECAKMMLPVRGIVHGGMQLNDSVLESMTPGQWADAMAAKVTATQNLDRLFPEPGDLDFFIMLSSAFGVIGSASQANYTAGGAFQDAVARRRASAGLSGITIDLGMVDGVGYVAENKAGVADRLIASGHRPLREQDIFQLLDYCVRYPVRTPRTAQLVTGLASSAVRKQSWGKEWRFAALDGHDACRDDSSRSKPGTTGSAATRLRENLSSASTAEEAGNLVEDAVVDKLADMFVIPKQDIDASQPLSKYGVDSLVAVELRNWLVPSTQCELSIFDLLRASSLRDLAESIATRSMALRT</sequence>
<dbReference type="SUPFAM" id="SSF51735">
    <property type="entry name" value="NAD(P)-binding Rossmann-fold domains"/>
    <property type="match status" value="2"/>
</dbReference>
<feature type="active site" description="Proton donor; for dehydratase activity" evidence="8">
    <location>
        <position position="1165"/>
    </location>
</feature>
<evidence type="ECO:0000256" key="9">
    <source>
        <dbReference type="SAM" id="MobiDB-lite"/>
    </source>
</evidence>
<dbReference type="InterPro" id="IPR016036">
    <property type="entry name" value="Malonyl_transacylase_ACP-bd"/>
</dbReference>
<feature type="compositionally biased region" description="Basic and acidic residues" evidence="9">
    <location>
        <begin position="1"/>
        <end position="10"/>
    </location>
</feature>
<evidence type="ECO:0000256" key="1">
    <source>
        <dbReference type="ARBA" id="ARBA00022450"/>
    </source>
</evidence>
<dbReference type="SMART" id="SM00823">
    <property type="entry name" value="PKS_PP"/>
    <property type="match status" value="1"/>
</dbReference>
<dbReference type="Gene3D" id="3.40.50.150">
    <property type="entry name" value="Vaccinia Virus protein VP39"/>
    <property type="match status" value="1"/>
</dbReference>
<dbReference type="InterPro" id="IPR049900">
    <property type="entry name" value="PKS_mFAS_DH"/>
</dbReference>
<dbReference type="Gene3D" id="1.10.1200.10">
    <property type="entry name" value="ACP-like"/>
    <property type="match status" value="1"/>
</dbReference>
<dbReference type="Pfam" id="PF08242">
    <property type="entry name" value="Methyltransf_12"/>
    <property type="match status" value="1"/>
</dbReference>
<dbReference type="SUPFAM" id="SSF47336">
    <property type="entry name" value="ACP-like"/>
    <property type="match status" value="1"/>
</dbReference>
<evidence type="ECO:0000256" key="4">
    <source>
        <dbReference type="ARBA" id="ARBA00022857"/>
    </source>
</evidence>
<dbReference type="SMART" id="SM00822">
    <property type="entry name" value="PKS_KR"/>
    <property type="match status" value="1"/>
</dbReference>
<dbReference type="Gene3D" id="3.40.50.720">
    <property type="entry name" value="NAD(P)-binding Rossmann-like Domain"/>
    <property type="match status" value="2"/>
</dbReference>
<evidence type="ECO:0000256" key="2">
    <source>
        <dbReference type="ARBA" id="ARBA00022553"/>
    </source>
</evidence>
<keyword evidence="7" id="KW-0012">Acyltransferase</keyword>
<evidence type="ECO:0000313" key="13">
    <source>
        <dbReference type="EMBL" id="KAK8129579.1"/>
    </source>
</evidence>
<dbReference type="InterPro" id="IPR014031">
    <property type="entry name" value="Ketoacyl_synth_C"/>
</dbReference>
<dbReference type="GO" id="GO:0031177">
    <property type="term" value="F:phosphopantetheine binding"/>
    <property type="evidence" value="ECO:0007669"/>
    <property type="project" value="InterPro"/>
</dbReference>
<dbReference type="PROSITE" id="PS52004">
    <property type="entry name" value="KS3_2"/>
    <property type="match status" value="1"/>
</dbReference>
<reference evidence="13 14" key="1">
    <citation type="submission" date="2023-01" db="EMBL/GenBank/DDBJ databases">
        <title>Analysis of 21 Apiospora genomes using comparative genomics revels a genus with tremendous synthesis potential of carbohydrate active enzymes and secondary metabolites.</title>
        <authorList>
            <person name="Sorensen T."/>
        </authorList>
    </citation>
    <scope>NUCLEOTIDE SEQUENCE [LARGE SCALE GENOMIC DNA]</scope>
    <source>
        <strain evidence="13 14">CBS 117206</strain>
    </source>
</reference>
<keyword evidence="3" id="KW-0808">Transferase</keyword>
<organism evidence="13 14">
    <name type="scientific">Apiospora kogelbergensis</name>
    <dbReference type="NCBI Taxonomy" id="1337665"/>
    <lineage>
        <taxon>Eukaryota</taxon>
        <taxon>Fungi</taxon>
        <taxon>Dikarya</taxon>
        <taxon>Ascomycota</taxon>
        <taxon>Pezizomycotina</taxon>
        <taxon>Sordariomycetes</taxon>
        <taxon>Xylariomycetidae</taxon>
        <taxon>Amphisphaeriales</taxon>
        <taxon>Apiosporaceae</taxon>
        <taxon>Apiospora</taxon>
    </lineage>
</organism>
<evidence type="ECO:0000256" key="3">
    <source>
        <dbReference type="ARBA" id="ARBA00022679"/>
    </source>
</evidence>
<dbReference type="SUPFAM" id="SSF53335">
    <property type="entry name" value="S-adenosyl-L-methionine-dependent methyltransferases"/>
    <property type="match status" value="1"/>
</dbReference>
<feature type="domain" description="Carrier" evidence="10">
    <location>
        <begin position="2461"/>
        <end position="2538"/>
    </location>
</feature>
<dbReference type="InterPro" id="IPR011032">
    <property type="entry name" value="GroES-like_sf"/>
</dbReference>
<comment type="caution">
    <text evidence="13">The sequence shown here is derived from an EMBL/GenBank/DDBJ whole genome shotgun (WGS) entry which is preliminary data.</text>
</comment>
<dbReference type="Pfam" id="PF00109">
    <property type="entry name" value="ketoacyl-synt"/>
    <property type="match status" value="1"/>
</dbReference>
<keyword evidence="5" id="KW-0560">Oxidoreductase</keyword>
<dbReference type="GO" id="GO:0004312">
    <property type="term" value="F:fatty acid synthase activity"/>
    <property type="evidence" value="ECO:0007669"/>
    <property type="project" value="TreeGrafter"/>
</dbReference>
<dbReference type="GO" id="GO:0016491">
    <property type="term" value="F:oxidoreductase activity"/>
    <property type="evidence" value="ECO:0007669"/>
    <property type="project" value="UniProtKB-KW"/>
</dbReference>
<dbReference type="SMART" id="SM00825">
    <property type="entry name" value="PKS_KS"/>
    <property type="match status" value="1"/>
</dbReference>
<feature type="domain" description="Ketosynthase family 3 (KS3)" evidence="11">
    <location>
        <begin position="26"/>
        <end position="449"/>
    </location>
</feature>
<dbReference type="InterPro" id="IPR020806">
    <property type="entry name" value="PKS_PP-bd"/>
</dbReference>
<dbReference type="PANTHER" id="PTHR43775">
    <property type="entry name" value="FATTY ACID SYNTHASE"/>
    <property type="match status" value="1"/>
</dbReference>
<dbReference type="Pfam" id="PF16197">
    <property type="entry name" value="KAsynt_C_assoc"/>
    <property type="match status" value="1"/>
</dbReference>
<dbReference type="SUPFAM" id="SSF52151">
    <property type="entry name" value="FabD/lysophospholipase-like"/>
    <property type="match status" value="1"/>
</dbReference>
<dbReference type="InterPro" id="IPR050091">
    <property type="entry name" value="PKS_NRPS_Biosynth_Enz"/>
</dbReference>
<dbReference type="InterPro" id="IPR056501">
    <property type="entry name" value="NAD-bd_HRPKS_sdrA"/>
</dbReference>
<dbReference type="InterPro" id="IPR006162">
    <property type="entry name" value="Ppantetheine_attach_site"/>
</dbReference>
<dbReference type="Pfam" id="PF23297">
    <property type="entry name" value="ACP_SdgA_C"/>
    <property type="match status" value="1"/>
</dbReference>
<dbReference type="InterPro" id="IPR013968">
    <property type="entry name" value="PKS_KR"/>
</dbReference>
<dbReference type="InterPro" id="IPR013154">
    <property type="entry name" value="ADH-like_N"/>
</dbReference>
<dbReference type="CDD" id="cd02440">
    <property type="entry name" value="AdoMet_MTases"/>
    <property type="match status" value="1"/>
</dbReference>
<dbReference type="PROSITE" id="PS00606">
    <property type="entry name" value="KS3_1"/>
    <property type="match status" value="1"/>
</dbReference>
<dbReference type="SUPFAM" id="SSF53901">
    <property type="entry name" value="Thiolase-like"/>
    <property type="match status" value="1"/>
</dbReference>
<dbReference type="Pfam" id="PF23114">
    <property type="entry name" value="NAD-bd_HRPKS_sdrA"/>
    <property type="match status" value="1"/>
</dbReference>
<dbReference type="Pfam" id="PF21089">
    <property type="entry name" value="PKS_DH_N"/>
    <property type="match status" value="1"/>
</dbReference>
<feature type="region of interest" description="C-terminal hotdog fold" evidence="8">
    <location>
        <begin position="1100"/>
        <end position="1255"/>
    </location>
</feature>
<keyword evidence="4" id="KW-0521">NADP</keyword>
<dbReference type="Gene3D" id="3.90.180.10">
    <property type="entry name" value="Medium-chain alcohol dehydrogenases, catalytic domain"/>
    <property type="match status" value="1"/>
</dbReference>
<dbReference type="InterPro" id="IPR014030">
    <property type="entry name" value="Ketoacyl_synth_N"/>
</dbReference>
<evidence type="ECO:0000259" key="10">
    <source>
        <dbReference type="PROSITE" id="PS50075"/>
    </source>
</evidence>
<keyword evidence="1" id="KW-0596">Phosphopantetheine</keyword>
<dbReference type="CDD" id="cd05274">
    <property type="entry name" value="KR_FAS_SDR_x"/>
    <property type="match status" value="1"/>
</dbReference>
<keyword evidence="14" id="KW-1185">Reference proteome</keyword>
<feature type="active site" description="Proton acceptor; for dehydratase activity" evidence="8">
    <location>
        <position position="980"/>
    </location>
</feature>
<dbReference type="InterPro" id="IPR057326">
    <property type="entry name" value="KR_dom"/>
</dbReference>
<dbReference type="InterPro" id="IPR014043">
    <property type="entry name" value="Acyl_transferase_dom"/>
</dbReference>
<proteinExistence type="predicted"/>
<dbReference type="CDD" id="cd05195">
    <property type="entry name" value="enoyl_red"/>
    <property type="match status" value="1"/>
</dbReference>
<dbReference type="EMBL" id="JAQQWP010000002">
    <property type="protein sequence ID" value="KAK8129579.1"/>
    <property type="molecule type" value="Genomic_DNA"/>
</dbReference>
<dbReference type="Pfam" id="PF08659">
    <property type="entry name" value="KR"/>
    <property type="match status" value="1"/>
</dbReference>
<dbReference type="PANTHER" id="PTHR43775:SF29">
    <property type="entry name" value="ASPERFURANONE POLYKETIDE SYNTHASE AFOG-RELATED"/>
    <property type="match status" value="1"/>
</dbReference>
<dbReference type="InterPro" id="IPR032821">
    <property type="entry name" value="PKS_assoc"/>
</dbReference>
<protein>
    <submittedName>
        <fullName evidence="13">Reducing type I polyketide synthase</fullName>
    </submittedName>
</protein>
<dbReference type="Gene3D" id="3.10.129.110">
    <property type="entry name" value="Polyketide synthase dehydratase"/>
    <property type="match status" value="1"/>
</dbReference>
<dbReference type="PROSITE" id="PS00012">
    <property type="entry name" value="PHOSPHOPANTETHEINE"/>
    <property type="match status" value="1"/>
</dbReference>
<dbReference type="InterPro" id="IPR049551">
    <property type="entry name" value="PKS_DH_C"/>
</dbReference>
<dbReference type="Proteomes" id="UP001392437">
    <property type="component" value="Unassembled WGS sequence"/>
</dbReference>
<dbReference type="InterPro" id="IPR001227">
    <property type="entry name" value="Ac_transferase_dom_sf"/>
</dbReference>
<evidence type="ECO:0000256" key="6">
    <source>
        <dbReference type="ARBA" id="ARBA00023268"/>
    </source>
</evidence>
<evidence type="ECO:0000259" key="11">
    <source>
        <dbReference type="PROSITE" id="PS52004"/>
    </source>
</evidence>
<dbReference type="GO" id="GO:0004315">
    <property type="term" value="F:3-oxoacyl-[acyl-carrier-protein] synthase activity"/>
    <property type="evidence" value="ECO:0007669"/>
    <property type="project" value="InterPro"/>
</dbReference>
<dbReference type="GO" id="GO:1901336">
    <property type="term" value="P:lactone biosynthetic process"/>
    <property type="evidence" value="ECO:0007669"/>
    <property type="project" value="UniProtKB-ARBA"/>
</dbReference>
<dbReference type="Gene3D" id="3.40.366.10">
    <property type="entry name" value="Malonyl-Coenzyme A Acyl Carrier Protein, domain 2"/>
    <property type="match status" value="1"/>
</dbReference>
<dbReference type="GO" id="GO:0030639">
    <property type="term" value="P:polyketide biosynthetic process"/>
    <property type="evidence" value="ECO:0007669"/>
    <property type="project" value="UniProtKB-ARBA"/>
</dbReference>
<evidence type="ECO:0000313" key="14">
    <source>
        <dbReference type="Proteomes" id="UP001392437"/>
    </source>
</evidence>
<keyword evidence="6" id="KW-0511">Multifunctional enzyme</keyword>
<gene>
    <name evidence="13" type="ORF">PG999_001959</name>
</gene>
<feature type="region of interest" description="Disordered" evidence="9">
    <location>
        <begin position="1"/>
        <end position="24"/>
    </location>
</feature>
<dbReference type="CDD" id="cd00833">
    <property type="entry name" value="PKS"/>
    <property type="match status" value="1"/>
</dbReference>
<dbReference type="PROSITE" id="PS50075">
    <property type="entry name" value="CARRIER"/>
    <property type="match status" value="1"/>
</dbReference>
<evidence type="ECO:0000256" key="8">
    <source>
        <dbReference type="PROSITE-ProRule" id="PRU01363"/>
    </source>
</evidence>
<feature type="region of interest" description="N-terminal hotdog fold" evidence="8">
    <location>
        <begin position="948"/>
        <end position="1081"/>
    </location>
</feature>
<dbReference type="SUPFAM" id="SSF50129">
    <property type="entry name" value="GroES-like"/>
    <property type="match status" value="1"/>
</dbReference>
<dbReference type="SMART" id="SM00829">
    <property type="entry name" value="PKS_ER"/>
    <property type="match status" value="1"/>
</dbReference>
<dbReference type="InterPro" id="IPR013217">
    <property type="entry name" value="Methyltransf_12"/>
</dbReference>
<dbReference type="InterPro" id="IPR020841">
    <property type="entry name" value="PKS_Beta-ketoAc_synthase_dom"/>
</dbReference>
<dbReference type="Pfam" id="PF00698">
    <property type="entry name" value="Acyl_transf_1"/>
    <property type="match status" value="1"/>
</dbReference>
<dbReference type="Pfam" id="PF02801">
    <property type="entry name" value="Ketoacyl-synt_C"/>
    <property type="match status" value="1"/>
</dbReference>
<dbReference type="InterPro" id="IPR018201">
    <property type="entry name" value="Ketoacyl_synth_AS"/>
</dbReference>
<dbReference type="SMART" id="SM00826">
    <property type="entry name" value="PKS_DH"/>
    <property type="match status" value="1"/>
</dbReference>
<dbReference type="InterPro" id="IPR029063">
    <property type="entry name" value="SAM-dependent_MTases_sf"/>
</dbReference>
<accession>A0AAW0R6V7</accession>
<dbReference type="InterPro" id="IPR009081">
    <property type="entry name" value="PP-bd_ACP"/>
</dbReference>
<dbReference type="InterPro" id="IPR049552">
    <property type="entry name" value="PKS_DH_N"/>
</dbReference>
<dbReference type="InterPro" id="IPR036736">
    <property type="entry name" value="ACP-like_sf"/>
</dbReference>
<dbReference type="InterPro" id="IPR042104">
    <property type="entry name" value="PKS_dehydratase_sf"/>
</dbReference>
<evidence type="ECO:0000259" key="12">
    <source>
        <dbReference type="PROSITE" id="PS52019"/>
    </source>
</evidence>
<dbReference type="InterPro" id="IPR020843">
    <property type="entry name" value="ER"/>
</dbReference>
<dbReference type="InterPro" id="IPR020807">
    <property type="entry name" value="PKS_DH"/>
</dbReference>
<dbReference type="InterPro" id="IPR016035">
    <property type="entry name" value="Acyl_Trfase/lysoPLipase"/>
</dbReference>
<dbReference type="FunFam" id="3.40.50.720:FF:000209">
    <property type="entry name" value="Polyketide synthase Pks12"/>
    <property type="match status" value="1"/>
</dbReference>
<feature type="domain" description="PKS/mFAS DH" evidence="12">
    <location>
        <begin position="948"/>
        <end position="1255"/>
    </location>
</feature>
<evidence type="ECO:0000256" key="7">
    <source>
        <dbReference type="ARBA" id="ARBA00023315"/>
    </source>
</evidence>
<dbReference type="Pfam" id="PF14765">
    <property type="entry name" value="PS-DH"/>
    <property type="match status" value="1"/>
</dbReference>
<dbReference type="InterPro" id="IPR036291">
    <property type="entry name" value="NAD(P)-bd_dom_sf"/>
</dbReference>
<dbReference type="Pfam" id="PF13602">
    <property type="entry name" value="ADH_zinc_N_2"/>
    <property type="match status" value="1"/>
</dbReference>
<name>A0AAW0R6V7_9PEZI</name>
<dbReference type="PROSITE" id="PS52019">
    <property type="entry name" value="PKS_MFAS_DH"/>
    <property type="match status" value="1"/>
</dbReference>
<keyword evidence="2" id="KW-0597">Phosphoprotein</keyword>
<dbReference type="InterPro" id="IPR016039">
    <property type="entry name" value="Thiolase-like"/>
</dbReference>
<dbReference type="GO" id="GO:0006633">
    <property type="term" value="P:fatty acid biosynthetic process"/>
    <property type="evidence" value="ECO:0007669"/>
    <property type="project" value="InterPro"/>
</dbReference>
<dbReference type="SUPFAM" id="SSF55048">
    <property type="entry name" value="Probable ACP-binding domain of malonyl-CoA ACP transacylase"/>
    <property type="match status" value="1"/>
</dbReference>
<dbReference type="SMART" id="SM00827">
    <property type="entry name" value="PKS_AT"/>
    <property type="match status" value="1"/>
</dbReference>
<dbReference type="Pfam" id="PF08240">
    <property type="entry name" value="ADH_N"/>
    <property type="match status" value="1"/>
</dbReference>
<evidence type="ECO:0000256" key="5">
    <source>
        <dbReference type="ARBA" id="ARBA00023002"/>
    </source>
</evidence>